<comment type="caution">
    <text evidence="3">The sequence shown here is derived from an EMBL/GenBank/DDBJ whole genome shotgun (WGS) entry which is preliminary data.</text>
</comment>
<dbReference type="InterPro" id="IPR050483">
    <property type="entry name" value="CoA-transferase_III_domain"/>
</dbReference>
<dbReference type="PANTHER" id="PTHR48207">
    <property type="entry name" value="SUCCINATE--HYDROXYMETHYLGLUTARATE COA-TRANSFERASE"/>
    <property type="match status" value="1"/>
</dbReference>
<keyword evidence="1 3" id="KW-0808">Transferase</keyword>
<dbReference type="Gene3D" id="3.40.50.10540">
    <property type="entry name" value="Crotonobetainyl-coa:carnitine coa-transferase, domain 1"/>
    <property type="match status" value="1"/>
</dbReference>
<evidence type="ECO:0000313" key="3">
    <source>
        <dbReference type="EMBL" id="RKJ99783.1"/>
    </source>
</evidence>
<gene>
    <name evidence="3" type="ORF">CE154_008720</name>
</gene>
<sequence>MSTELRPGALEGIKVVDASRVLAGPFAGQILGDHGADVIKVESPEGDECRGFGPPFVNGSSAYFNAVNRNKQSVVLDLGKEQERRRLMDLLTTADVLIENFKLSTLQSWGIPDAKWFTQTFPRLVHCRITGYGDEGPYGGLPGYDAAVQAMAGLLSINGDADGEPVRLGVPVVDLTTGMNAAMAALLALQARTRTGRGQLADVSLYDSAVSVAHPFLTNFLHSGKVPRPTGNRHANIVPYNVYRTATVPLFIAVANDRLFGKLCGHLGAPDLPRDPRFATNRARVENRDALEVRLCEVFARFEGEALGERLLADGVPAAPILDIEAVANSEHAKFRQMVVRQDDYVGPGIPIKLSDTPASIRRPPPALGSLSPDCRPAKPQDNRGGTK</sequence>
<dbReference type="RefSeq" id="WP_094436879.1">
    <property type="nucleotide sequence ID" value="NZ_NKDB02000001.1"/>
</dbReference>
<protein>
    <submittedName>
        <fullName evidence="3">CoA transferase</fullName>
    </submittedName>
</protein>
<reference evidence="3 4" key="1">
    <citation type="submission" date="2018-09" db="EMBL/GenBank/DDBJ databases">
        <title>Genome comparison of Alicycliphilus sp. BQ1, a polyurethanolytic bacterium, with its closest phylogenetic relatives Alicycliphilus denitrificans BC and K601, unable to attack polyurethane.</title>
        <authorList>
            <person name="Loza-Tavera H."/>
            <person name="Lozano L."/>
            <person name="Cevallos M."/>
            <person name="Maya-Lucas O."/>
            <person name="Garcia-Mena J."/>
            <person name="Hernandez J."/>
        </authorList>
    </citation>
    <scope>NUCLEOTIDE SEQUENCE [LARGE SCALE GENOMIC DNA]</scope>
    <source>
        <strain evidence="3 4">BQ1</strain>
    </source>
</reference>
<accession>A0A420KIL0</accession>
<dbReference type="InterPro" id="IPR044855">
    <property type="entry name" value="CoA-Trfase_III_dom3_sf"/>
</dbReference>
<name>A0A420KIL0_9BURK</name>
<evidence type="ECO:0000256" key="1">
    <source>
        <dbReference type="ARBA" id="ARBA00022679"/>
    </source>
</evidence>
<dbReference type="EMBL" id="NKDB02000001">
    <property type="protein sequence ID" value="RKJ99783.1"/>
    <property type="molecule type" value="Genomic_DNA"/>
</dbReference>
<dbReference type="InterPro" id="IPR003673">
    <property type="entry name" value="CoA-Trfase_fam_III"/>
</dbReference>
<dbReference type="GO" id="GO:0008410">
    <property type="term" value="F:CoA-transferase activity"/>
    <property type="evidence" value="ECO:0007669"/>
    <property type="project" value="TreeGrafter"/>
</dbReference>
<dbReference type="Proteomes" id="UP000216225">
    <property type="component" value="Unassembled WGS sequence"/>
</dbReference>
<organism evidence="3 4">
    <name type="scientific">Alicycliphilus denitrificans</name>
    <dbReference type="NCBI Taxonomy" id="179636"/>
    <lineage>
        <taxon>Bacteria</taxon>
        <taxon>Pseudomonadati</taxon>
        <taxon>Pseudomonadota</taxon>
        <taxon>Betaproteobacteria</taxon>
        <taxon>Burkholderiales</taxon>
        <taxon>Comamonadaceae</taxon>
        <taxon>Alicycliphilus</taxon>
    </lineage>
</organism>
<dbReference type="InterPro" id="IPR023606">
    <property type="entry name" value="CoA-Trfase_III_dom_1_sf"/>
</dbReference>
<dbReference type="SUPFAM" id="SSF89796">
    <property type="entry name" value="CoA-transferase family III (CaiB/BaiF)"/>
    <property type="match status" value="1"/>
</dbReference>
<dbReference type="AlphaFoldDB" id="A0A420KIL0"/>
<evidence type="ECO:0000313" key="4">
    <source>
        <dbReference type="Proteomes" id="UP000216225"/>
    </source>
</evidence>
<dbReference type="PANTHER" id="PTHR48207:SF3">
    <property type="entry name" value="SUCCINATE--HYDROXYMETHYLGLUTARATE COA-TRANSFERASE"/>
    <property type="match status" value="1"/>
</dbReference>
<evidence type="ECO:0000256" key="2">
    <source>
        <dbReference type="SAM" id="MobiDB-lite"/>
    </source>
</evidence>
<proteinExistence type="predicted"/>
<dbReference type="Pfam" id="PF02515">
    <property type="entry name" value="CoA_transf_3"/>
    <property type="match status" value="1"/>
</dbReference>
<feature type="region of interest" description="Disordered" evidence="2">
    <location>
        <begin position="354"/>
        <end position="388"/>
    </location>
</feature>
<dbReference type="Gene3D" id="3.30.1540.10">
    <property type="entry name" value="formyl-coa transferase, domain 3"/>
    <property type="match status" value="1"/>
</dbReference>